<dbReference type="PANTHER" id="PTHR12730">
    <property type="entry name" value="HSDA/SDA1-RELATED"/>
    <property type="match status" value="1"/>
</dbReference>
<comment type="caution">
    <text evidence="4">The sequence shown here is derived from an EMBL/GenBank/DDBJ whole genome shotgun (WGS) entry which is preliminary data.</text>
</comment>
<dbReference type="SUPFAM" id="SSF48371">
    <property type="entry name" value="ARM repeat"/>
    <property type="match status" value="1"/>
</dbReference>
<dbReference type="Proteomes" id="UP000663850">
    <property type="component" value="Unassembled WGS sequence"/>
</dbReference>
<comment type="function">
    <text evidence="1">Required for 60S pre-ribosomal subunits export to the cytoplasm.</text>
</comment>
<dbReference type="InterPro" id="IPR016024">
    <property type="entry name" value="ARM-type_fold"/>
</dbReference>
<dbReference type="Pfam" id="PF08158">
    <property type="entry name" value="SDA1_HEAT"/>
    <property type="match status" value="3"/>
</dbReference>
<dbReference type="PANTHER" id="PTHR12730:SF0">
    <property type="entry name" value="PROTEIN SDA1 HOMOLOG"/>
    <property type="match status" value="1"/>
</dbReference>
<evidence type="ECO:0000313" key="4">
    <source>
        <dbReference type="EMBL" id="CAE6465965.1"/>
    </source>
</evidence>
<proteinExistence type="inferred from homology"/>
<dbReference type="GO" id="GO:0000055">
    <property type="term" value="P:ribosomal large subunit export from nucleus"/>
    <property type="evidence" value="ECO:0007669"/>
    <property type="project" value="UniProtKB-UniRule"/>
</dbReference>
<feature type="domain" description="SDA1 N-terminal" evidence="3">
    <location>
        <begin position="248"/>
        <end position="358"/>
    </location>
</feature>
<comment type="similarity">
    <text evidence="1">Belongs to the SDA1 family.</text>
</comment>
<feature type="compositionally biased region" description="Basic residues" evidence="2">
    <location>
        <begin position="452"/>
        <end position="462"/>
    </location>
</feature>
<keyword evidence="1" id="KW-0653">Protein transport</keyword>
<evidence type="ECO:0000259" key="3">
    <source>
        <dbReference type="Pfam" id="PF08158"/>
    </source>
</evidence>
<evidence type="ECO:0000256" key="1">
    <source>
        <dbReference type="RuleBase" id="RU365057"/>
    </source>
</evidence>
<dbReference type="InterPro" id="IPR027312">
    <property type="entry name" value="Sda1"/>
</dbReference>
<reference evidence="4" key="1">
    <citation type="submission" date="2021-01" db="EMBL/GenBank/DDBJ databases">
        <authorList>
            <person name="Kaushik A."/>
        </authorList>
    </citation>
    <scope>NUCLEOTIDE SEQUENCE</scope>
    <source>
        <strain evidence="4">Type strain: AG8-Rh-89/</strain>
    </source>
</reference>
<dbReference type="EMBL" id="CAJMWZ010002918">
    <property type="protein sequence ID" value="CAE6465965.1"/>
    <property type="molecule type" value="Genomic_DNA"/>
</dbReference>
<sequence>MTRKVGRGALLTSNLPQLQNLIKRDPISYRDEFLQQWGHYDSIRRIFALKPDDDAQAERFRELVTFISHVSQCYPKETAGFPAHLSELLLQNYSTLSPDTRKTLVSNLVMLRNKDVISSIELLKSLFPLLPKTTSSSLRTFIRKTILTDIRTANQKTKNHKLNRAVQTMLFGMVERGMDGDVQGDKVGRGALLTSNLPQLQNLIKRDPVSYREEFIQQWGHYDSIRRIFALKPDDDAQAERFRELVTFISHVAQCYPKETAEFPTHLSELLLQNYSTLSPDTRKTLVSNLVMLRNKDVISSIELLKSLFPLLPKTTSSSLRSFIRKTILTDIRTANRKAKNHKLNRAVQAMLFGMVERGMDGEVQGDKGKLRSKPVGERETGEEAMWAIMLAKELWKKGVWNDAKTVSIVELGCFHPVTKVQSASLYFFLGSDEEAQDSDEEDDEGPDMKALQHRRTINKKTRSGDKKFSKSAKQAKKKRRAKASDESKANFPALQLLNDPQTFGEKLYDVLNKYDKRFSLDHKILIMQLLSRVMGAHKLCVLSFYSFIVKYLTYHQLRVTSILVALAQSTHDLTPPDVLEPVIRKIAHEFVHPGVGPEVIAAGLNSIREVARRQP</sequence>
<dbReference type="InterPro" id="IPR012977">
    <property type="entry name" value="SDA1_N"/>
</dbReference>
<feature type="compositionally biased region" description="Basic residues" evidence="2">
    <location>
        <begin position="470"/>
        <end position="482"/>
    </location>
</feature>
<evidence type="ECO:0000313" key="5">
    <source>
        <dbReference type="Proteomes" id="UP000663850"/>
    </source>
</evidence>
<dbReference type="GO" id="GO:0015031">
    <property type="term" value="P:protein transport"/>
    <property type="evidence" value="ECO:0007669"/>
    <property type="project" value="UniProtKB-KW"/>
</dbReference>
<comment type="subcellular location">
    <subcellularLocation>
        <location evidence="1">Nucleus</location>
        <location evidence="1">Nucleolus</location>
    </subcellularLocation>
</comment>
<evidence type="ECO:0000256" key="2">
    <source>
        <dbReference type="SAM" id="MobiDB-lite"/>
    </source>
</evidence>
<keyword evidence="1" id="KW-0539">Nucleus</keyword>
<dbReference type="GO" id="GO:0042273">
    <property type="term" value="P:ribosomal large subunit biogenesis"/>
    <property type="evidence" value="ECO:0007669"/>
    <property type="project" value="UniProtKB-UniRule"/>
</dbReference>
<dbReference type="GO" id="GO:0005730">
    <property type="term" value="C:nucleolus"/>
    <property type="evidence" value="ECO:0007669"/>
    <property type="project" value="UniProtKB-SubCell"/>
</dbReference>
<accession>A0A8H3BSW5</accession>
<keyword evidence="1" id="KW-0690">Ribosome biogenesis</keyword>
<gene>
    <name evidence="4" type="ORF">RDB_LOCUS56552</name>
</gene>
<dbReference type="AlphaFoldDB" id="A0A8H3BSW5"/>
<feature type="domain" description="SDA1 N-terminal" evidence="3">
    <location>
        <begin position="66"/>
        <end position="176"/>
    </location>
</feature>
<feature type="compositionally biased region" description="Acidic residues" evidence="2">
    <location>
        <begin position="437"/>
        <end position="446"/>
    </location>
</feature>
<name>A0A8H3BSW5_9AGAM</name>
<feature type="region of interest" description="Disordered" evidence="2">
    <location>
        <begin position="437"/>
        <end position="488"/>
    </location>
</feature>
<keyword evidence="1" id="KW-0813">Transport</keyword>
<feature type="domain" description="SDA1 N-terminal" evidence="3">
    <location>
        <begin position="380"/>
        <end position="616"/>
    </location>
</feature>
<organism evidence="4 5">
    <name type="scientific">Rhizoctonia solani</name>
    <dbReference type="NCBI Taxonomy" id="456999"/>
    <lineage>
        <taxon>Eukaryota</taxon>
        <taxon>Fungi</taxon>
        <taxon>Dikarya</taxon>
        <taxon>Basidiomycota</taxon>
        <taxon>Agaricomycotina</taxon>
        <taxon>Agaricomycetes</taxon>
        <taxon>Cantharellales</taxon>
        <taxon>Ceratobasidiaceae</taxon>
        <taxon>Rhizoctonia</taxon>
    </lineage>
</organism>
<protein>
    <recommendedName>
        <fullName evidence="1">Protein SDA1</fullName>
    </recommendedName>
</protein>